<keyword evidence="4" id="KW-0808">Transferase</keyword>
<name>A0AAN6VCT5_9PEZI</name>
<comment type="subcellular location">
    <subcellularLocation>
        <location evidence="1">Endoplasmic reticulum membrane</location>
        <topology evidence="1">Multi-pass membrane protein</topology>
    </subcellularLocation>
</comment>
<evidence type="ECO:0000256" key="2">
    <source>
        <dbReference type="ARBA" id="ARBA00010794"/>
    </source>
</evidence>
<feature type="compositionally biased region" description="Polar residues" evidence="10">
    <location>
        <begin position="491"/>
        <end position="505"/>
    </location>
</feature>
<keyword evidence="9 11" id="KW-0472">Membrane</keyword>
<gene>
    <name evidence="12" type="ORF">C8A04DRAFT_8620</name>
</gene>
<evidence type="ECO:0000256" key="3">
    <source>
        <dbReference type="ARBA" id="ARBA00012132"/>
    </source>
</evidence>
<evidence type="ECO:0000313" key="12">
    <source>
        <dbReference type="EMBL" id="KAK4148170.1"/>
    </source>
</evidence>
<keyword evidence="5 11" id="KW-0812">Transmembrane</keyword>
<keyword evidence="13" id="KW-1185">Reference proteome</keyword>
<dbReference type="GO" id="GO:0004168">
    <property type="term" value="F:dolichol kinase activity"/>
    <property type="evidence" value="ECO:0007669"/>
    <property type="project" value="UniProtKB-EC"/>
</dbReference>
<feature type="transmembrane region" description="Helical" evidence="11">
    <location>
        <begin position="713"/>
        <end position="733"/>
    </location>
</feature>
<feature type="transmembrane region" description="Helical" evidence="11">
    <location>
        <begin position="754"/>
        <end position="775"/>
    </location>
</feature>
<feature type="compositionally biased region" description="Low complexity" evidence="10">
    <location>
        <begin position="523"/>
        <end position="532"/>
    </location>
</feature>
<dbReference type="GO" id="GO:0043048">
    <property type="term" value="P:dolichyl monophosphate biosynthetic process"/>
    <property type="evidence" value="ECO:0007669"/>
    <property type="project" value="TreeGrafter"/>
</dbReference>
<evidence type="ECO:0000313" key="13">
    <source>
        <dbReference type="Proteomes" id="UP001302676"/>
    </source>
</evidence>
<dbReference type="EC" id="2.7.1.108" evidence="3"/>
<protein>
    <recommendedName>
        <fullName evidence="3">dolichol kinase</fullName>
        <ecNumber evidence="3">2.7.1.108</ecNumber>
    </recommendedName>
</protein>
<evidence type="ECO:0000256" key="9">
    <source>
        <dbReference type="ARBA" id="ARBA00023136"/>
    </source>
</evidence>
<feature type="compositionally biased region" description="Pro residues" evidence="10">
    <location>
        <begin position="1"/>
        <end position="13"/>
    </location>
</feature>
<reference evidence="12" key="1">
    <citation type="journal article" date="2023" name="Mol. Phylogenet. Evol.">
        <title>Genome-scale phylogeny and comparative genomics of the fungal order Sordariales.</title>
        <authorList>
            <person name="Hensen N."/>
            <person name="Bonometti L."/>
            <person name="Westerberg I."/>
            <person name="Brannstrom I.O."/>
            <person name="Guillou S."/>
            <person name="Cros-Aarteil S."/>
            <person name="Calhoun S."/>
            <person name="Haridas S."/>
            <person name="Kuo A."/>
            <person name="Mondo S."/>
            <person name="Pangilinan J."/>
            <person name="Riley R."/>
            <person name="LaButti K."/>
            <person name="Andreopoulos B."/>
            <person name="Lipzen A."/>
            <person name="Chen C."/>
            <person name="Yan M."/>
            <person name="Daum C."/>
            <person name="Ng V."/>
            <person name="Clum A."/>
            <person name="Steindorff A."/>
            <person name="Ohm R.A."/>
            <person name="Martin F."/>
            <person name="Silar P."/>
            <person name="Natvig D.O."/>
            <person name="Lalanne C."/>
            <person name="Gautier V."/>
            <person name="Ament-Velasquez S.L."/>
            <person name="Kruys A."/>
            <person name="Hutchinson M.I."/>
            <person name="Powell A.J."/>
            <person name="Barry K."/>
            <person name="Miller A.N."/>
            <person name="Grigoriev I.V."/>
            <person name="Debuchy R."/>
            <person name="Gladieux P."/>
            <person name="Hiltunen Thoren M."/>
            <person name="Johannesson H."/>
        </authorList>
    </citation>
    <scope>NUCLEOTIDE SEQUENCE</scope>
    <source>
        <strain evidence="12">CBS 141.50</strain>
    </source>
</reference>
<dbReference type="InterPro" id="IPR032974">
    <property type="entry name" value="Polypren_kinase"/>
</dbReference>
<feature type="transmembrane region" description="Helical" evidence="11">
    <location>
        <begin position="559"/>
        <end position="581"/>
    </location>
</feature>
<keyword evidence="8 11" id="KW-1133">Transmembrane helix</keyword>
<feature type="region of interest" description="Disordered" evidence="10">
    <location>
        <begin position="444"/>
        <end position="537"/>
    </location>
</feature>
<evidence type="ECO:0000256" key="1">
    <source>
        <dbReference type="ARBA" id="ARBA00004477"/>
    </source>
</evidence>
<reference evidence="12" key="2">
    <citation type="submission" date="2023-05" db="EMBL/GenBank/DDBJ databases">
        <authorList>
            <consortium name="Lawrence Berkeley National Laboratory"/>
            <person name="Steindorff A."/>
            <person name="Hensen N."/>
            <person name="Bonometti L."/>
            <person name="Westerberg I."/>
            <person name="Brannstrom I.O."/>
            <person name="Guillou S."/>
            <person name="Cros-Aarteil S."/>
            <person name="Calhoun S."/>
            <person name="Haridas S."/>
            <person name="Kuo A."/>
            <person name="Mondo S."/>
            <person name="Pangilinan J."/>
            <person name="Riley R."/>
            <person name="Labutti K."/>
            <person name="Andreopoulos B."/>
            <person name="Lipzen A."/>
            <person name="Chen C."/>
            <person name="Yanf M."/>
            <person name="Daum C."/>
            <person name="Ng V."/>
            <person name="Clum A."/>
            <person name="Ohm R."/>
            <person name="Martin F."/>
            <person name="Silar P."/>
            <person name="Natvig D."/>
            <person name="Lalanne C."/>
            <person name="Gautier V."/>
            <person name="Ament-Velasquez S.L."/>
            <person name="Kruys A."/>
            <person name="Hutchinson M.I."/>
            <person name="Powell A.J."/>
            <person name="Barry K."/>
            <person name="Miller A.N."/>
            <person name="Grigoriev I.V."/>
            <person name="Debuchy R."/>
            <person name="Gladieux P."/>
            <person name="Thoren M.H."/>
            <person name="Johannesson H."/>
        </authorList>
    </citation>
    <scope>NUCLEOTIDE SEQUENCE</scope>
    <source>
        <strain evidence="12">CBS 141.50</strain>
    </source>
</reference>
<comment type="caution">
    <text evidence="12">The sequence shown here is derived from an EMBL/GenBank/DDBJ whole genome shotgun (WGS) entry which is preliminary data.</text>
</comment>
<dbReference type="GeneID" id="87821792"/>
<dbReference type="Proteomes" id="UP001302676">
    <property type="component" value="Unassembled WGS sequence"/>
</dbReference>
<dbReference type="RefSeq" id="XP_062641541.1">
    <property type="nucleotide sequence ID" value="XM_062785179.1"/>
</dbReference>
<feature type="transmembrane region" description="Helical" evidence="11">
    <location>
        <begin position="857"/>
        <end position="881"/>
    </location>
</feature>
<evidence type="ECO:0000256" key="7">
    <source>
        <dbReference type="ARBA" id="ARBA00022824"/>
    </source>
</evidence>
<organism evidence="12 13">
    <name type="scientific">Dichotomopilus funicola</name>
    <dbReference type="NCBI Taxonomy" id="1934379"/>
    <lineage>
        <taxon>Eukaryota</taxon>
        <taxon>Fungi</taxon>
        <taxon>Dikarya</taxon>
        <taxon>Ascomycota</taxon>
        <taxon>Pezizomycotina</taxon>
        <taxon>Sordariomycetes</taxon>
        <taxon>Sordariomycetidae</taxon>
        <taxon>Sordariales</taxon>
        <taxon>Chaetomiaceae</taxon>
        <taxon>Dichotomopilus</taxon>
    </lineage>
</organism>
<comment type="similarity">
    <text evidence="2">Belongs to the polyprenol kinase family.</text>
</comment>
<dbReference type="PANTHER" id="PTHR13205:SF15">
    <property type="entry name" value="DOLICHOL KINASE"/>
    <property type="match status" value="1"/>
</dbReference>
<feature type="compositionally biased region" description="Low complexity" evidence="10">
    <location>
        <begin position="69"/>
        <end position="79"/>
    </location>
</feature>
<proteinExistence type="inferred from homology"/>
<evidence type="ECO:0000256" key="10">
    <source>
        <dbReference type="SAM" id="MobiDB-lite"/>
    </source>
</evidence>
<sequence>MPEHLPLPTPPTGPASSDEDHDRLRILSRSPHPYHRLNTELLEPSDRFTYPGPTAAASDGTIDGKTDDLNASNASSLSAQPFPAFARDSPLTSESGTEADDEHFLKGLPAPKAKSSKGLRGRNEVLSGTSTPLPSPAVLEEEGRKKNLQVSHVGGYERNKRSAADRVRRRKELIRRATEVLLLVCQGGMVASNPDARLSLRLYHRELLVVGGVFCSLAAAYPLRLIAWAYRQGKPQKRVPIRVPSSFDPAPLLYPPLVPLLVTLLIARNVRGAVIPSLVLSISTLPRPLIPGARHWDYFNSTHWLLSCVPFTLDALVPTTETLSPDEIPREVLVLLYPLHQTLCLALHHLTTTSLLVSELQLLSASLISLLLLASSPQAVILKTVLWGGGLGLAVLCSKVIQWGVSLARVPKWRFRRIVPSKDESNYERLRQLLSFRRHRSGSTASYRSVNSNHDYATDEEVDRLPSLPRIAKQTDSLSDTEPVPGALGRANTQGDSEEPLQQNPIRRHTLPLTGQAPAKPKTTTTINTTPSGRRKRATSSSARAFFSLTQSQATFRKWLYAGYVYFCLAFIILVPVRIYIQNYALAGHEPIGWALAYLFGDLPQFRFQVVKANLERWIPLPPFLHSTPATCDAAGTTDFVGGWINHIRLTSFGPGTTRLILSAYFATTILAGLAVVFQLSPIFEVDTRRKVFHFMMVAMFLPAAYVDPCYIALALALMLAIFLALDLIRASQLPPLSRPIARFLTPYVDGRDLRGPVVVSHIFLLIGCAIPLWLSLASLPRSSPSSSSVPFAEGATNPNSNPDPASSGWELPVREIAMVSGVICVGLGDAAASLVGRRWGHRKWLWGGGKSLEGSAAFAVAVFGGLMVAGVWLRVGGWAVSIDDSIFPSLATGGGGGTTTALLDPTRPQSGMDSLMSVLDLRQLGPWMVGKAPQAAVCATLASLTEAVLTGGNDNVVVPVVLWGCVKSLGI</sequence>
<keyword evidence="7" id="KW-0256">Endoplasmic reticulum</keyword>
<feature type="transmembrane region" description="Helical" evidence="11">
    <location>
        <begin position="817"/>
        <end position="836"/>
    </location>
</feature>
<feature type="compositionally biased region" description="Polar residues" evidence="10">
    <location>
        <begin position="444"/>
        <end position="455"/>
    </location>
</feature>
<evidence type="ECO:0000256" key="5">
    <source>
        <dbReference type="ARBA" id="ARBA00022692"/>
    </source>
</evidence>
<dbReference type="EMBL" id="MU853554">
    <property type="protein sequence ID" value="KAK4148170.1"/>
    <property type="molecule type" value="Genomic_DNA"/>
</dbReference>
<feature type="region of interest" description="Disordered" evidence="10">
    <location>
        <begin position="1"/>
        <end position="136"/>
    </location>
</feature>
<dbReference type="AlphaFoldDB" id="A0AAN6VCT5"/>
<accession>A0AAN6VCT5</accession>
<evidence type="ECO:0000256" key="8">
    <source>
        <dbReference type="ARBA" id="ARBA00022989"/>
    </source>
</evidence>
<dbReference type="GO" id="GO:0005789">
    <property type="term" value="C:endoplasmic reticulum membrane"/>
    <property type="evidence" value="ECO:0007669"/>
    <property type="project" value="UniProtKB-SubCell"/>
</dbReference>
<keyword evidence="6 12" id="KW-0418">Kinase</keyword>
<evidence type="ECO:0000256" key="6">
    <source>
        <dbReference type="ARBA" id="ARBA00022777"/>
    </source>
</evidence>
<dbReference type="PANTHER" id="PTHR13205">
    <property type="entry name" value="TRANSMEMBRANE PROTEIN 15-RELATED"/>
    <property type="match status" value="1"/>
</dbReference>
<feature type="transmembrane region" description="Helical" evidence="11">
    <location>
        <begin position="660"/>
        <end position="680"/>
    </location>
</feature>
<evidence type="ECO:0000256" key="11">
    <source>
        <dbReference type="SAM" id="Phobius"/>
    </source>
</evidence>
<evidence type="ECO:0000256" key="4">
    <source>
        <dbReference type="ARBA" id="ARBA00022679"/>
    </source>
</evidence>